<evidence type="ECO:0000313" key="2">
    <source>
        <dbReference type="Proteomes" id="UP000011200"/>
    </source>
</evidence>
<dbReference type="AlphaFoldDB" id="A0A2U9PW66"/>
<gene>
    <name evidence="1" type="ORF">D806_050240</name>
</gene>
<dbReference type="Proteomes" id="UP000011200">
    <property type="component" value="Chromosome"/>
</dbReference>
<dbReference type="EMBL" id="CP027541">
    <property type="protein sequence ID" value="AWT55974.1"/>
    <property type="molecule type" value="Genomic_DNA"/>
</dbReference>
<name>A0A2U9PW66_MYCSE</name>
<sequence length="77" mass="9012">MFKQRLMILATSGLTVATPLFGTSDTQNRVREWFEDLFRGARRRRPPRCYVCRTALEDGDSDMCPPCEDNWIIDAQW</sequence>
<organism evidence="1 2">
    <name type="scientific">Mycolicibacterium smegmatis (strain MKD8)</name>
    <name type="common">Mycobacterium smegmatis</name>
    <dbReference type="NCBI Taxonomy" id="1214915"/>
    <lineage>
        <taxon>Bacteria</taxon>
        <taxon>Bacillati</taxon>
        <taxon>Actinomycetota</taxon>
        <taxon>Actinomycetes</taxon>
        <taxon>Mycobacteriales</taxon>
        <taxon>Mycobacteriaceae</taxon>
        <taxon>Mycolicibacterium</taxon>
    </lineage>
</organism>
<proteinExistence type="predicted"/>
<protein>
    <submittedName>
        <fullName evidence="1">Uncharacterized protein</fullName>
    </submittedName>
</protein>
<reference evidence="2" key="2">
    <citation type="submission" date="2018-03" db="EMBL/GenBank/DDBJ databases">
        <authorList>
            <person name="Derbyshire K."/>
            <person name="Gray T.A."/>
            <person name="Champion M."/>
        </authorList>
    </citation>
    <scope>NUCLEOTIDE SEQUENCE [LARGE SCALE GENOMIC DNA]</scope>
    <source>
        <strain evidence="2">MKD8</strain>
    </source>
</reference>
<accession>A0A2U9PW66</accession>
<reference evidence="1 2" key="1">
    <citation type="journal article" date="2013" name="Genome Announc.">
        <title>Draft genome sequence of MKD8, a conjugal recipient Mycobacterium smegmatis strain.</title>
        <authorList>
            <person name="Gray T.A."/>
            <person name="Palumbo M.J."/>
            <person name="Derbyshire K.M."/>
        </authorList>
    </citation>
    <scope>NUCLEOTIDE SEQUENCE [LARGE SCALE GENOMIC DNA]</scope>
    <source>
        <strain evidence="1 2">MKD8</strain>
    </source>
</reference>
<evidence type="ECO:0000313" key="1">
    <source>
        <dbReference type="EMBL" id="AWT55974.1"/>
    </source>
</evidence>